<keyword evidence="2 6" id="KW-0698">rRNA processing</keyword>
<evidence type="ECO:0000256" key="3">
    <source>
        <dbReference type="ARBA" id="ARBA00022603"/>
    </source>
</evidence>
<dbReference type="InterPro" id="IPR029063">
    <property type="entry name" value="SAM-dependent_MTases_sf"/>
</dbReference>
<keyword evidence="5 6" id="KW-0949">S-adenosyl-L-methionine</keyword>
<dbReference type="SUPFAM" id="SSF53335">
    <property type="entry name" value="S-adenosyl-L-methionine-dependent methyltransferases"/>
    <property type="match status" value="1"/>
</dbReference>
<keyword evidence="6" id="KW-0963">Cytoplasm</keyword>
<evidence type="ECO:0000256" key="1">
    <source>
        <dbReference type="ARBA" id="ARBA00010396"/>
    </source>
</evidence>
<evidence type="ECO:0000256" key="6">
    <source>
        <dbReference type="HAMAP-Rule" id="MF_01007"/>
    </source>
</evidence>
<reference evidence="8" key="1">
    <citation type="submission" date="2019-12" db="EMBL/GenBank/DDBJ databases">
        <authorList>
            <person name="Cremers G."/>
        </authorList>
    </citation>
    <scope>NUCLEOTIDE SEQUENCE</scope>
    <source>
        <strain evidence="8">Mbul1</strain>
    </source>
</reference>
<proteinExistence type="inferred from homology"/>
<comment type="subcellular location">
    <subcellularLocation>
        <location evidence="6">Cytoplasm</location>
    </subcellularLocation>
</comment>
<dbReference type="NCBIfam" id="TIGR00006">
    <property type="entry name" value="16S rRNA (cytosine(1402)-N(4))-methyltransferase RsmH"/>
    <property type="match status" value="1"/>
</dbReference>
<dbReference type="InterPro" id="IPR023397">
    <property type="entry name" value="SAM-dep_MeTrfase_MraW_recog"/>
</dbReference>
<feature type="compositionally biased region" description="Low complexity" evidence="7">
    <location>
        <begin position="20"/>
        <end position="29"/>
    </location>
</feature>
<dbReference type="HAMAP" id="MF_01007">
    <property type="entry name" value="16SrRNA_methyltr_H"/>
    <property type="match status" value="1"/>
</dbReference>
<accession>A0A679IUT7</accession>
<keyword evidence="3 6" id="KW-0489">Methyltransferase</keyword>
<dbReference type="AlphaFoldDB" id="A0A679IUT7"/>
<dbReference type="InterPro" id="IPR002903">
    <property type="entry name" value="RsmH"/>
</dbReference>
<feature type="binding site" evidence="6">
    <location>
        <position position="107"/>
    </location>
    <ligand>
        <name>S-adenosyl-L-methionine</name>
        <dbReference type="ChEBI" id="CHEBI:59789"/>
    </ligand>
</feature>
<evidence type="ECO:0000256" key="5">
    <source>
        <dbReference type="ARBA" id="ARBA00022691"/>
    </source>
</evidence>
<evidence type="ECO:0000256" key="7">
    <source>
        <dbReference type="SAM" id="MobiDB-lite"/>
    </source>
</evidence>
<comment type="catalytic activity">
    <reaction evidence="6">
        <text>cytidine(1402) in 16S rRNA + S-adenosyl-L-methionine = N(4)-methylcytidine(1402) in 16S rRNA + S-adenosyl-L-homocysteine + H(+)</text>
        <dbReference type="Rhea" id="RHEA:42928"/>
        <dbReference type="Rhea" id="RHEA-COMP:10286"/>
        <dbReference type="Rhea" id="RHEA-COMP:10287"/>
        <dbReference type="ChEBI" id="CHEBI:15378"/>
        <dbReference type="ChEBI" id="CHEBI:57856"/>
        <dbReference type="ChEBI" id="CHEBI:59789"/>
        <dbReference type="ChEBI" id="CHEBI:74506"/>
        <dbReference type="ChEBI" id="CHEBI:82748"/>
        <dbReference type="EC" id="2.1.1.199"/>
    </reaction>
</comment>
<keyword evidence="4 6" id="KW-0808">Transferase</keyword>
<dbReference type="Gene3D" id="3.40.50.150">
    <property type="entry name" value="Vaccinia Virus protein VP39"/>
    <property type="match status" value="1"/>
</dbReference>
<dbReference type="EC" id="2.1.1.199" evidence="6"/>
<evidence type="ECO:0000256" key="2">
    <source>
        <dbReference type="ARBA" id="ARBA00022552"/>
    </source>
</evidence>
<organism evidence="8">
    <name type="scientific">Methylobacterium bullatum</name>
    <dbReference type="NCBI Taxonomy" id="570505"/>
    <lineage>
        <taxon>Bacteria</taxon>
        <taxon>Pseudomonadati</taxon>
        <taxon>Pseudomonadota</taxon>
        <taxon>Alphaproteobacteria</taxon>
        <taxon>Hyphomicrobiales</taxon>
        <taxon>Methylobacteriaceae</taxon>
        <taxon>Methylobacterium</taxon>
    </lineage>
</organism>
<evidence type="ECO:0000256" key="4">
    <source>
        <dbReference type="ARBA" id="ARBA00022679"/>
    </source>
</evidence>
<dbReference type="SUPFAM" id="SSF81799">
    <property type="entry name" value="Putative methyltransferase TM0872, insert domain"/>
    <property type="match status" value="1"/>
</dbReference>
<dbReference type="PANTHER" id="PTHR11265:SF0">
    <property type="entry name" value="12S RRNA N4-METHYLCYTIDINE METHYLTRANSFERASE"/>
    <property type="match status" value="1"/>
</dbReference>
<dbReference type="Gene3D" id="1.10.150.170">
    <property type="entry name" value="Putative methyltransferase TM0872, insert domain"/>
    <property type="match status" value="1"/>
</dbReference>
<comment type="similarity">
    <text evidence="1 6">Belongs to the methyltransferase superfamily. RsmH family.</text>
</comment>
<comment type="function">
    <text evidence="6">Specifically methylates the N4 position of cytidine in position 1402 (C1402) of 16S rRNA.</text>
</comment>
<feature type="binding site" evidence="6">
    <location>
        <position position="134"/>
    </location>
    <ligand>
        <name>S-adenosyl-L-methionine</name>
        <dbReference type="ChEBI" id="CHEBI:59789"/>
    </ligand>
</feature>
<feature type="region of interest" description="Disordered" evidence="7">
    <location>
        <begin position="318"/>
        <end position="358"/>
    </location>
</feature>
<dbReference type="PANTHER" id="PTHR11265">
    <property type="entry name" value="S-ADENOSYL-METHYLTRANSFERASE MRAW"/>
    <property type="match status" value="1"/>
</dbReference>
<feature type="binding site" evidence="6">
    <location>
        <position position="155"/>
    </location>
    <ligand>
        <name>S-adenosyl-L-methionine</name>
        <dbReference type="ChEBI" id="CHEBI:59789"/>
    </ligand>
</feature>
<dbReference type="GO" id="GO:0071424">
    <property type="term" value="F:rRNA (cytosine-N4-)-methyltransferase activity"/>
    <property type="evidence" value="ECO:0007669"/>
    <property type="project" value="UniProtKB-UniRule"/>
</dbReference>
<feature type="binding site" evidence="6">
    <location>
        <begin position="88"/>
        <end position="90"/>
    </location>
    <ligand>
        <name>S-adenosyl-L-methionine</name>
        <dbReference type="ChEBI" id="CHEBI:59789"/>
    </ligand>
</feature>
<gene>
    <name evidence="6 8" type="primary">rsmH</name>
    <name evidence="8" type="ORF">MBUL_01805</name>
</gene>
<sequence>MPAAGTHASHPFFRRRRASSTRSDSARFAPARPEFRHRPGRGMTVLHDGVPDGPAAAPPHIPVLLAEVVASLGLTGASLAVDGTFGAGGYTRAMLQADPGVRVLAIDRDPNAIAGGAGLVAASEGRLTLVPGRFGTLDALVRDQGAETADAVVLDIGVSSMQIDQADRGFSFRNDGPLDMRMERAGQSAADLVNGAEEATLADIIYHYGEERRSRAVARAIIEARRKGPIETTAALAEIVSSVVWADPASGIHPATRTFQGLRIAVNDELGELVQALHAAERILRPGGRLAVVTFHSLEDRIVKQFFSARSGRAAQASRHLPSADAPTPRSFSMVTKGPVTASDSEIHANPRSRSAKLRAAERTMAPVAPPLAAIEALAALPAQRGHLVSKSGGVRR</sequence>
<dbReference type="Pfam" id="PF01795">
    <property type="entry name" value="Methyltransf_5"/>
    <property type="match status" value="1"/>
</dbReference>
<dbReference type="GO" id="GO:0070475">
    <property type="term" value="P:rRNA base methylation"/>
    <property type="evidence" value="ECO:0007669"/>
    <property type="project" value="UniProtKB-UniRule"/>
</dbReference>
<dbReference type="GO" id="GO:0005737">
    <property type="term" value="C:cytoplasm"/>
    <property type="evidence" value="ECO:0007669"/>
    <property type="project" value="UniProtKB-SubCell"/>
</dbReference>
<feature type="region of interest" description="Disordered" evidence="7">
    <location>
        <begin position="1"/>
        <end position="42"/>
    </location>
</feature>
<name>A0A679IUT7_9HYPH</name>
<dbReference type="EMBL" id="LR743504">
    <property type="protein sequence ID" value="CAA2102672.1"/>
    <property type="molecule type" value="Genomic_DNA"/>
</dbReference>
<protein>
    <recommendedName>
        <fullName evidence="6">Ribosomal RNA small subunit methyltransferase H</fullName>
        <ecNumber evidence="6">2.1.1.199</ecNumber>
    </recommendedName>
    <alternativeName>
        <fullName evidence="6">16S rRNA m(4)C1402 methyltransferase</fullName>
    </alternativeName>
    <alternativeName>
        <fullName evidence="6">rRNA (cytosine-N(4)-)-methyltransferase RsmH</fullName>
    </alternativeName>
</protein>
<evidence type="ECO:0000313" key="8">
    <source>
        <dbReference type="EMBL" id="CAA2102672.1"/>
    </source>
</evidence>
<feature type="binding site" evidence="6">
    <location>
        <position position="162"/>
    </location>
    <ligand>
        <name>S-adenosyl-L-methionine</name>
        <dbReference type="ChEBI" id="CHEBI:59789"/>
    </ligand>
</feature>